<dbReference type="Pfam" id="PF16916">
    <property type="entry name" value="ZT_dimer"/>
    <property type="match status" value="1"/>
</dbReference>
<dbReference type="InterPro" id="IPR002524">
    <property type="entry name" value="Cation_efflux"/>
</dbReference>
<dbReference type="SUPFAM" id="SSF160240">
    <property type="entry name" value="Cation efflux protein cytoplasmic domain-like"/>
    <property type="match status" value="1"/>
</dbReference>
<keyword evidence="3" id="KW-0813">Transport</keyword>
<evidence type="ECO:0000256" key="1">
    <source>
        <dbReference type="ARBA" id="ARBA00004141"/>
    </source>
</evidence>
<evidence type="ECO:0000256" key="7">
    <source>
        <dbReference type="ARBA" id="ARBA00023136"/>
    </source>
</evidence>
<dbReference type="SUPFAM" id="SSF161111">
    <property type="entry name" value="Cation efflux protein transmembrane domain-like"/>
    <property type="match status" value="1"/>
</dbReference>
<organism evidence="11 12">
    <name type="scientific">Streptomyces boncukensis</name>
    <dbReference type="NCBI Taxonomy" id="2711219"/>
    <lineage>
        <taxon>Bacteria</taxon>
        <taxon>Bacillati</taxon>
        <taxon>Actinomycetota</taxon>
        <taxon>Actinomycetes</taxon>
        <taxon>Kitasatosporales</taxon>
        <taxon>Streptomycetaceae</taxon>
        <taxon>Streptomyces</taxon>
    </lineage>
</organism>
<feature type="domain" description="Cation efflux protein transmembrane" evidence="9">
    <location>
        <begin position="19"/>
        <end position="209"/>
    </location>
</feature>
<sequence>MGHDHGPGSAGSRHRGPLAIAFFLTLGYTAAEVVGGVVFDSLALLSDAAHMGTDVIGLGMALAAITLARREGPRRRTYGTYRLEVLAALANGLLLFGVAVYVLVEAALRWGAPPEVPGLPLLLVAAGGLAVNLVSFRLLASGAKESLNLKAAYLEVLGDLLGSVAVLVGAGLILLTGWRYVDPVLGAGIGLFILPRAARVMGQALRILMETAPPGLDVAAVEADIAALPGVVEVHDLHIWTLTSGMDAASGHVVADPGHRPTDVLEGVLDRLDEEYGITHATIQVEEPGQRRDVPRHPTH</sequence>
<evidence type="ECO:0000256" key="4">
    <source>
        <dbReference type="ARBA" id="ARBA00022692"/>
    </source>
</evidence>
<dbReference type="Pfam" id="PF01545">
    <property type="entry name" value="Cation_efflux"/>
    <property type="match status" value="1"/>
</dbReference>
<name>A0A6G4WUA2_9ACTN</name>
<keyword evidence="6" id="KW-0406">Ion transport</keyword>
<feature type="transmembrane region" description="Helical" evidence="8">
    <location>
        <begin position="81"/>
        <end position="104"/>
    </location>
</feature>
<dbReference type="InterPro" id="IPR050681">
    <property type="entry name" value="CDF/SLC30A"/>
</dbReference>
<dbReference type="InterPro" id="IPR058533">
    <property type="entry name" value="Cation_efflux_TM"/>
</dbReference>
<dbReference type="InterPro" id="IPR036837">
    <property type="entry name" value="Cation_efflux_CTD_sf"/>
</dbReference>
<evidence type="ECO:0000256" key="3">
    <source>
        <dbReference type="ARBA" id="ARBA00022448"/>
    </source>
</evidence>
<dbReference type="InterPro" id="IPR027469">
    <property type="entry name" value="Cation_efflux_TMD_sf"/>
</dbReference>
<comment type="caution">
    <text evidence="11">The sequence shown here is derived from an EMBL/GenBank/DDBJ whole genome shotgun (WGS) entry which is preliminary data.</text>
</comment>
<gene>
    <name evidence="11" type="ORF">G5C65_10920</name>
</gene>
<evidence type="ECO:0000256" key="6">
    <source>
        <dbReference type="ARBA" id="ARBA00023065"/>
    </source>
</evidence>
<proteinExistence type="inferred from homology"/>
<dbReference type="Gene3D" id="1.20.1510.10">
    <property type="entry name" value="Cation efflux protein transmembrane domain"/>
    <property type="match status" value="1"/>
</dbReference>
<dbReference type="InterPro" id="IPR027470">
    <property type="entry name" value="Cation_efflux_CTD"/>
</dbReference>
<dbReference type="EMBL" id="JAAKZZ010000082">
    <property type="protein sequence ID" value="NGO68856.1"/>
    <property type="molecule type" value="Genomic_DNA"/>
</dbReference>
<evidence type="ECO:0000313" key="11">
    <source>
        <dbReference type="EMBL" id="NGO68856.1"/>
    </source>
</evidence>
<reference evidence="11 12" key="1">
    <citation type="submission" date="2020-02" db="EMBL/GenBank/DDBJ databases">
        <title>Whole-genome analyses of novel actinobacteria.</title>
        <authorList>
            <person name="Sahin N."/>
            <person name="Tatar D."/>
        </authorList>
    </citation>
    <scope>NUCLEOTIDE SEQUENCE [LARGE SCALE GENOMIC DNA]</scope>
    <source>
        <strain evidence="11 12">SB3404</strain>
    </source>
</reference>
<evidence type="ECO:0000259" key="9">
    <source>
        <dbReference type="Pfam" id="PF01545"/>
    </source>
</evidence>
<dbReference type="NCBIfam" id="TIGR01297">
    <property type="entry name" value="CDF"/>
    <property type="match status" value="1"/>
</dbReference>
<dbReference type="PANTHER" id="PTHR11562">
    <property type="entry name" value="CATION EFFLUX PROTEIN/ ZINC TRANSPORTER"/>
    <property type="match status" value="1"/>
</dbReference>
<evidence type="ECO:0000256" key="5">
    <source>
        <dbReference type="ARBA" id="ARBA00022989"/>
    </source>
</evidence>
<evidence type="ECO:0000256" key="2">
    <source>
        <dbReference type="ARBA" id="ARBA00008873"/>
    </source>
</evidence>
<comment type="subcellular location">
    <subcellularLocation>
        <location evidence="1">Membrane</location>
        <topology evidence="1">Multi-pass membrane protein</topology>
    </subcellularLocation>
</comment>
<comment type="similarity">
    <text evidence="2">Belongs to the cation diffusion facilitator (CDF) transporter (TC 2.A.4) family. SLC30A subfamily.</text>
</comment>
<dbReference type="GO" id="GO:0005385">
    <property type="term" value="F:zinc ion transmembrane transporter activity"/>
    <property type="evidence" value="ECO:0007669"/>
    <property type="project" value="TreeGrafter"/>
</dbReference>
<dbReference type="RefSeq" id="WP_165298556.1">
    <property type="nucleotide sequence ID" value="NZ_JAAKZZ010000082.1"/>
</dbReference>
<keyword evidence="7 8" id="KW-0472">Membrane</keyword>
<accession>A0A6G4WUA2</accession>
<keyword evidence="4 8" id="KW-0812">Transmembrane</keyword>
<feature type="transmembrane region" description="Helical" evidence="8">
    <location>
        <begin position="18"/>
        <end position="39"/>
    </location>
</feature>
<keyword evidence="12" id="KW-1185">Reference proteome</keyword>
<feature type="transmembrane region" description="Helical" evidence="8">
    <location>
        <begin position="152"/>
        <end position="174"/>
    </location>
</feature>
<dbReference type="AlphaFoldDB" id="A0A6G4WUA2"/>
<feature type="transmembrane region" description="Helical" evidence="8">
    <location>
        <begin position="116"/>
        <end position="140"/>
    </location>
</feature>
<evidence type="ECO:0000313" key="12">
    <source>
        <dbReference type="Proteomes" id="UP000477722"/>
    </source>
</evidence>
<dbReference type="PANTHER" id="PTHR11562:SF17">
    <property type="entry name" value="RE54080P-RELATED"/>
    <property type="match status" value="1"/>
</dbReference>
<evidence type="ECO:0000259" key="10">
    <source>
        <dbReference type="Pfam" id="PF16916"/>
    </source>
</evidence>
<dbReference type="GO" id="GO:0005886">
    <property type="term" value="C:plasma membrane"/>
    <property type="evidence" value="ECO:0007669"/>
    <property type="project" value="TreeGrafter"/>
</dbReference>
<feature type="domain" description="Cation efflux protein cytoplasmic" evidence="10">
    <location>
        <begin position="213"/>
        <end position="287"/>
    </location>
</feature>
<protein>
    <submittedName>
        <fullName evidence="11">Cation transporter</fullName>
    </submittedName>
</protein>
<dbReference type="Proteomes" id="UP000477722">
    <property type="component" value="Unassembled WGS sequence"/>
</dbReference>
<feature type="transmembrane region" description="Helical" evidence="8">
    <location>
        <begin position="51"/>
        <end position="69"/>
    </location>
</feature>
<evidence type="ECO:0000256" key="8">
    <source>
        <dbReference type="SAM" id="Phobius"/>
    </source>
</evidence>
<keyword evidence="5 8" id="KW-1133">Transmembrane helix</keyword>